<protein>
    <recommendedName>
        <fullName evidence="4">YgjV family protein</fullName>
    </recommendedName>
</protein>
<comment type="caution">
    <text evidence="2">The sequence shown here is derived from an EMBL/GenBank/DDBJ whole genome shotgun (WGS) entry which is preliminary data.</text>
</comment>
<proteinExistence type="predicted"/>
<reference evidence="3" key="1">
    <citation type="journal article" date="2019" name="Int. J. Syst. Evol. Microbiol.">
        <title>The Global Catalogue of Microorganisms (GCM) 10K type strain sequencing project: providing services to taxonomists for standard genome sequencing and annotation.</title>
        <authorList>
            <consortium name="The Broad Institute Genomics Platform"/>
            <consortium name="The Broad Institute Genome Sequencing Center for Infectious Disease"/>
            <person name="Wu L."/>
            <person name="Ma J."/>
        </authorList>
    </citation>
    <scope>NUCLEOTIDE SEQUENCE [LARGE SCALE GENOMIC DNA]</scope>
    <source>
        <strain evidence="3">CGMCC 1.12923</strain>
    </source>
</reference>
<keyword evidence="1" id="KW-0472">Membrane</keyword>
<feature type="transmembrane region" description="Helical" evidence="1">
    <location>
        <begin position="69"/>
        <end position="90"/>
    </location>
</feature>
<dbReference type="Pfam" id="PF10688">
    <property type="entry name" value="Imp-YgjV"/>
    <property type="match status" value="1"/>
</dbReference>
<accession>A0ABQ1QYR6</accession>
<feature type="transmembrane region" description="Helical" evidence="1">
    <location>
        <begin position="36"/>
        <end position="63"/>
    </location>
</feature>
<feature type="transmembrane region" description="Helical" evidence="1">
    <location>
        <begin position="6"/>
        <end position="24"/>
    </location>
</feature>
<organism evidence="2 3">
    <name type="scientific">Lacimicrobium alkaliphilum</name>
    <dbReference type="NCBI Taxonomy" id="1526571"/>
    <lineage>
        <taxon>Bacteria</taxon>
        <taxon>Pseudomonadati</taxon>
        <taxon>Pseudomonadota</taxon>
        <taxon>Gammaproteobacteria</taxon>
        <taxon>Alteromonadales</taxon>
        <taxon>Alteromonadaceae</taxon>
        <taxon>Lacimicrobium</taxon>
    </lineage>
</organism>
<keyword evidence="3" id="KW-1185">Reference proteome</keyword>
<evidence type="ECO:0000256" key="1">
    <source>
        <dbReference type="SAM" id="Phobius"/>
    </source>
</evidence>
<gene>
    <name evidence="2" type="ORF">GCM10011357_02050</name>
</gene>
<dbReference type="Proteomes" id="UP000614272">
    <property type="component" value="Unassembled WGS sequence"/>
</dbReference>
<evidence type="ECO:0008006" key="4">
    <source>
        <dbReference type="Google" id="ProtNLM"/>
    </source>
</evidence>
<sequence>MFSESLVAEAFGALALIINFIGYRQNRVNHYRLISALGLACLSTHFFLLGAMAAGVGCSLASLRNIIALWHRSLMLVVVFVVIHLLFFAYEWWVLQHDWRIILAYASAIIFVLGSILLQRTHHIRQWFILAEGLGLAYAVSVGSVFGSIFNISNLTSISIKLYQDRANDKSRI</sequence>
<dbReference type="EMBL" id="BMGJ01000001">
    <property type="protein sequence ID" value="GGD49706.1"/>
    <property type="molecule type" value="Genomic_DNA"/>
</dbReference>
<dbReference type="InterPro" id="IPR019629">
    <property type="entry name" value="Uncharacterised_HI1736/YgjV"/>
</dbReference>
<feature type="transmembrane region" description="Helical" evidence="1">
    <location>
        <begin position="127"/>
        <end position="152"/>
    </location>
</feature>
<evidence type="ECO:0000313" key="2">
    <source>
        <dbReference type="EMBL" id="GGD49706.1"/>
    </source>
</evidence>
<name>A0ABQ1QYR6_9ALTE</name>
<keyword evidence="1" id="KW-1133">Transmembrane helix</keyword>
<evidence type="ECO:0000313" key="3">
    <source>
        <dbReference type="Proteomes" id="UP000614272"/>
    </source>
</evidence>
<keyword evidence="1" id="KW-0812">Transmembrane</keyword>
<feature type="transmembrane region" description="Helical" evidence="1">
    <location>
        <begin position="102"/>
        <end position="121"/>
    </location>
</feature>